<dbReference type="Gene3D" id="1.10.287.130">
    <property type="match status" value="1"/>
</dbReference>
<evidence type="ECO:0000256" key="1">
    <source>
        <dbReference type="ARBA" id="ARBA00000085"/>
    </source>
</evidence>
<reference evidence="8 9" key="1">
    <citation type="journal article" date="2013" name="Genome Announc.">
        <title>Draft Genome Sequence of Arcticibacter svalbardensis Strain MN12-7T, a Member of the Family Sphingobacteriaceae Isolated from an Arctic Soil Sample.</title>
        <authorList>
            <person name="Shivaji S."/>
            <person name="Ara S."/>
            <person name="Prasad S."/>
            <person name="Manasa B.P."/>
            <person name="Begum Z."/>
            <person name="Singh A."/>
            <person name="Kumar Pinnaka A."/>
        </authorList>
    </citation>
    <scope>NUCLEOTIDE SEQUENCE [LARGE SCALE GENOMIC DNA]</scope>
    <source>
        <strain evidence="8 9">MN12-7</strain>
    </source>
</reference>
<protein>
    <recommendedName>
        <fullName evidence="2">histidine kinase</fullName>
        <ecNumber evidence="2">2.7.13.3</ecNumber>
    </recommendedName>
</protein>
<dbReference type="AlphaFoldDB" id="R9H2Y6"/>
<dbReference type="SUPFAM" id="SSF47384">
    <property type="entry name" value="Homodimeric domain of signal transducing histidine kinase"/>
    <property type="match status" value="1"/>
</dbReference>
<evidence type="ECO:0000313" key="8">
    <source>
        <dbReference type="EMBL" id="EOR95559.1"/>
    </source>
</evidence>
<keyword evidence="4" id="KW-0418">Kinase</keyword>
<gene>
    <name evidence="8" type="ORF">ADIARSV_1242</name>
</gene>
<dbReference type="PANTHER" id="PTHR43711:SF26">
    <property type="entry name" value="SENSOR HISTIDINE KINASE RCSC"/>
    <property type="match status" value="1"/>
</dbReference>
<dbReference type="SMART" id="SM00387">
    <property type="entry name" value="HATPase_c"/>
    <property type="match status" value="1"/>
</dbReference>
<dbReference type="Proteomes" id="UP000014174">
    <property type="component" value="Unassembled WGS sequence"/>
</dbReference>
<dbReference type="PROSITE" id="PS50109">
    <property type="entry name" value="HIS_KIN"/>
    <property type="match status" value="1"/>
</dbReference>
<evidence type="ECO:0000256" key="4">
    <source>
        <dbReference type="ARBA" id="ARBA00022777"/>
    </source>
</evidence>
<dbReference type="EC" id="2.7.13.3" evidence="2"/>
<dbReference type="InterPro" id="IPR036890">
    <property type="entry name" value="HATPase_C_sf"/>
</dbReference>
<dbReference type="CDD" id="cd00075">
    <property type="entry name" value="HATPase"/>
    <property type="match status" value="1"/>
</dbReference>
<evidence type="ECO:0000256" key="5">
    <source>
        <dbReference type="ARBA" id="ARBA00023012"/>
    </source>
</evidence>
<organism evidence="8 9">
    <name type="scientific">Arcticibacter svalbardensis MN12-7</name>
    <dbReference type="NCBI Taxonomy" id="1150600"/>
    <lineage>
        <taxon>Bacteria</taxon>
        <taxon>Pseudomonadati</taxon>
        <taxon>Bacteroidota</taxon>
        <taxon>Sphingobacteriia</taxon>
        <taxon>Sphingobacteriales</taxon>
        <taxon>Sphingobacteriaceae</taxon>
        <taxon>Arcticibacter</taxon>
    </lineage>
</organism>
<dbReference type="EMBL" id="AQPN01000047">
    <property type="protein sequence ID" value="EOR95559.1"/>
    <property type="molecule type" value="Genomic_DNA"/>
</dbReference>
<keyword evidence="9" id="KW-1185">Reference proteome</keyword>
<dbReference type="GO" id="GO:0000155">
    <property type="term" value="F:phosphorelay sensor kinase activity"/>
    <property type="evidence" value="ECO:0007669"/>
    <property type="project" value="InterPro"/>
</dbReference>
<feature type="domain" description="Histidine kinase" evidence="7">
    <location>
        <begin position="216"/>
        <end position="431"/>
    </location>
</feature>
<feature type="transmembrane region" description="Helical" evidence="6">
    <location>
        <begin position="83"/>
        <end position="100"/>
    </location>
</feature>
<dbReference type="Pfam" id="PF02518">
    <property type="entry name" value="HATPase_c"/>
    <property type="match status" value="1"/>
</dbReference>
<accession>R9H2Y6</accession>
<dbReference type="SUPFAM" id="SSF55874">
    <property type="entry name" value="ATPase domain of HSP90 chaperone/DNA topoisomerase II/histidine kinase"/>
    <property type="match status" value="1"/>
</dbReference>
<keyword evidence="6" id="KW-0472">Membrane</keyword>
<dbReference type="InterPro" id="IPR003594">
    <property type="entry name" value="HATPase_dom"/>
</dbReference>
<dbReference type="InterPro" id="IPR050736">
    <property type="entry name" value="Sensor_HK_Regulatory"/>
</dbReference>
<dbReference type="PANTHER" id="PTHR43711">
    <property type="entry name" value="TWO-COMPONENT HISTIDINE KINASE"/>
    <property type="match status" value="1"/>
</dbReference>
<comment type="caution">
    <text evidence="8">The sequence shown here is derived from an EMBL/GenBank/DDBJ whole genome shotgun (WGS) entry which is preliminary data.</text>
</comment>
<feature type="transmembrane region" description="Helical" evidence="6">
    <location>
        <begin position="168"/>
        <end position="186"/>
    </location>
</feature>
<feature type="transmembrane region" description="Helical" evidence="6">
    <location>
        <begin position="28"/>
        <end position="46"/>
    </location>
</feature>
<keyword evidence="6" id="KW-0812">Transmembrane</keyword>
<dbReference type="Gene3D" id="3.30.565.10">
    <property type="entry name" value="Histidine kinase-like ATPase, C-terminal domain"/>
    <property type="match status" value="1"/>
</dbReference>
<feature type="transmembrane region" description="Helical" evidence="6">
    <location>
        <begin position="130"/>
        <end position="148"/>
    </location>
</feature>
<keyword evidence="5" id="KW-0902">Two-component regulatory system</keyword>
<sequence>MQSIKDFISINWVKLIGSKEHFSLEQRIFHAACILPLLICLLNIFVNLYLQLYNLAALMFALHLIMLFLYYISRVKMKTGTSITVYCILGNAMFAINFYFNSGSNGPTTILFLILFLITIIIAQKNQARLWIILNLLTIVALLLFENYYPNLIEYTYKTRNDRYADIIYTYIAAIFIMSFIIKYMLDSYKSEHNKVKQKAIELDLANNTKNKLFSILAHDLRSPLNNIHSYLEIISQIQLPGDERQTLENDLLKTTENTQQMLSNLLSWSSSQLEGFNVKLQNTRLNDALSTTFKVQKNIASQKKIDLDIQLDPDACILADPNMLEVIVRNIINNAIKFTPSPGKITIQTIENPLEWIIKIADNGIGIKIDRQHTLFTLEGETTYGTNNEKGAGLGLVLCRDFAKLQKAKIWFESIPNEGNTFYVSFNKCQNSSDSVDKNAPFY</sequence>
<dbReference type="eggNOG" id="COG2205">
    <property type="taxonomic scope" value="Bacteria"/>
</dbReference>
<evidence type="ECO:0000256" key="2">
    <source>
        <dbReference type="ARBA" id="ARBA00012438"/>
    </source>
</evidence>
<evidence type="ECO:0000256" key="3">
    <source>
        <dbReference type="ARBA" id="ARBA00022679"/>
    </source>
</evidence>
<keyword evidence="3" id="KW-0808">Transferase</keyword>
<keyword evidence="6" id="KW-1133">Transmembrane helix</keyword>
<dbReference type="OrthoDB" id="9810447at2"/>
<evidence type="ECO:0000259" key="7">
    <source>
        <dbReference type="PROSITE" id="PS50109"/>
    </source>
</evidence>
<proteinExistence type="predicted"/>
<dbReference type="CDD" id="cd00082">
    <property type="entry name" value="HisKA"/>
    <property type="match status" value="1"/>
</dbReference>
<feature type="transmembrane region" description="Helical" evidence="6">
    <location>
        <begin position="52"/>
        <end position="71"/>
    </location>
</feature>
<evidence type="ECO:0000313" key="9">
    <source>
        <dbReference type="Proteomes" id="UP000014174"/>
    </source>
</evidence>
<dbReference type="InterPro" id="IPR005467">
    <property type="entry name" value="His_kinase_dom"/>
</dbReference>
<evidence type="ECO:0000256" key="6">
    <source>
        <dbReference type="SAM" id="Phobius"/>
    </source>
</evidence>
<feature type="transmembrane region" description="Helical" evidence="6">
    <location>
        <begin position="106"/>
        <end position="123"/>
    </location>
</feature>
<dbReference type="InterPro" id="IPR036097">
    <property type="entry name" value="HisK_dim/P_sf"/>
</dbReference>
<comment type="catalytic activity">
    <reaction evidence="1">
        <text>ATP + protein L-histidine = ADP + protein N-phospho-L-histidine.</text>
        <dbReference type="EC" id="2.7.13.3"/>
    </reaction>
</comment>
<dbReference type="SMART" id="SM00388">
    <property type="entry name" value="HisKA"/>
    <property type="match status" value="1"/>
</dbReference>
<dbReference type="RefSeq" id="WP_016194483.1">
    <property type="nucleotide sequence ID" value="NZ_AQPN01000047.1"/>
</dbReference>
<name>R9H2Y6_9SPHI</name>
<dbReference type="InterPro" id="IPR003661">
    <property type="entry name" value="HisK_dim/P_dom"/>
</dbReference>
<dbReference type="STRING" id="1150600.ADIARSV_1242"/>
<dbReference type="Pfam" id="PF00512">
    <property type="entry name" value="HisKA"/>
    <property type="match status" value="1"/>
</dbReference>